<evidence type="ECO:0000313" key="2">
    <source>
        <dbReference type="Proteomes" id="UP000015104"/>
    </source>
</evidence>
<organism evidence="1 2">
    <name type="scientific">Tetranychus urticae</name>
    <name type="common">Two-spotted spider mite</name>
    <dbReference type="NCBI Taxonomy" id="32264"/>
    <lineage>
        <taxon>Eukaryota</taxon>
        <taxon>Metazoa</taxon>
        <taxon>Ecdysozoa</taxon>
        <taxon>Arthropoda</taxon>
        <taxon>Chelicerata</taxon>
        <taxon>Arachnida</taxon>
        <taxon>Acari</taxon>
        <taxon>Acariformes</taxon>
        <taxon>Trombidiformes</taxon>
        <taxon>Prostigmata</taxon>
        <taxon>Eleutherengona</taxon>
        <taxon>Raphignathae</taxon>
        <taxon>Tetranychoidea</taxon>
        <taxon>Tetranychidae</taxon>
        <taxon>Tetranychus</taxon>
    </lineage>
</organism>
<reference evidence="2" key="1">
    <citation type="submission" date="2011-08" db="EMBL/GenBank/DDBJ databases">
        <authorList>
            <person name="Rombauts S."/>
        </authorList>
    </citation>
    <scope>NUCLEOTIDE SEQUENCE</scope>
    <source>
        <strain evidence="2">London</strain>
    </source>
</reference>
<protein>
    <submittedName>
        <fullName evidence="1">Uncharacterized protein</fullName>
    </submittedName>
</protein>
<keyword evidence="2" id="KW-1185">Reference proteome</keyword>
<evidence type="ECO:0000313" key="1">
    <source>
        <dbReference type="EnsemblMetazoa" id="tetur532g00010.1"/>
    </source>
</evidence>
<dbReference type="HOGENOM" id="CLU_3191961_0_0_1"/>
<accession>T1L5R5</accession>
<proteinExistence type="predicted"/>
<sequence length="46" mass="5739">MIDYRMDKSLQKFLPKLRYHSNLIFLNCYKNINTFCIKDFHLFCFD</sequence>
<dbReference type="Proteomes" id="UP000015104">
    <property type="component" value="Unassembled WGS sequence"/>
</dbReference>
<dbReference type="AlphaFoldDB" id="T1L5R5"/>
<name>T1L5R5_TETUR</name>
<reference evidence="1" key="2">
    <citation type="submission" date="2015-06" db="UniProtKB">
        <authorList>
            <consortium name="EnsemblMetazoa"/>
        </authorList>
    </citation>
    <scope>IDENTIFICATION</scope>
</reference>
<dbReference type="EnsemblMetazoa" id="tetur532g00010.1">
    <property type="protein sequence ID" value="tetur532g00010.1"/>
    <property type="gene ID" value="tetur532g00010"/>
</dbReference>
<dbReference type="EMBL" id="CAEY01001440">
    <property type="status" value="NOT_ANNOTATED_CDS"/>
    <property type="molecule type" value="Genomic_DNA"/>
</dbReference>